<evidence type="ECO:0000256" key="10">
    <source>
        <dbReference type="ARBA" id="ARBA00023317"/>
    </source>
</evidence>
<name>A0A382HED9_9ZZZZ</name>
<dbReference type="PROSITE" id="PS51257">
    <property type="entry name" value="PROKAR_LIPOPROTEIN"/>
    <property type="match status" value="1"/>
</dbReference>
<evidence type="ECO:0000256" key="9">
    <source>
        <dbReference type="ARBA" id="ARBA00023264"/>
    </source>
</evidence>
<dbReference type="GO" id="GO:0004609">
    <property type="term" value="F:phosphatidylserine decarboxylase activity"/>
    <property type="evidence" value="ECO:0007669"/>
    <property type="project" value="InterPro"/>
</dbReference>
<keyword evidence="9" id="KW-1208">Phospholipid metabolism</keyword>
<evidence type="ECO:0000256" key="3">
    <source>
        <dbReference type="ARBA" id="ARBA00022793"/>
    </source>
</evidence>
<evidence type="ECO:0000256" key="5">
    <source>
        <dbReference type="ARBA" id="ARBA00023136"/>
    </source>
</evidence>
<evidence type="ECO:0000256" key="7">
    <source>
        <dbReference type="ARBA" id="ARBA00023209"/>
    </source>
</evidence>
<evidence type="ECO:0000256" key="11">
    <source>
        <dbReference type="SAM" id="Phobius"/>
    </source>
</evidence>
<dbReference type="PANTHER" id="PTHR35809">
    <property type="entry name" value="ARCHAETIDYLSERINE DECARBOXYLASE PROENZYME-RELATED"/>
    <property type="match status" value="1"/>
</dbReference>
<sequence>MRIPIAKEGYIFIIPTGLLAISCWALSWNWSAVILGGLFIFVASFFRDPERDIPTDPKAMVSPADGKVVEIVTENDPFHGNPLTRISIFLSVFNVHVNRVPIHGTITKTQYNPGKFLAAFNDKASLDNEQNTIIIQNGKTEILVKQIAGLIARRIICWAREGDDFESGQRFGLIRFGSRVDIMVPQDTKLNVGCGDHVSGGKSIIGFLS</sequence>
<dbReference type="InterPro" id="IPR033175">
    <property type="entry name" value="PSD-A"/>
</dbReference>
<organism evidence="12">
    <name type="scientific">marine metagenome</name>
    <dbReference type="NCBI Taxonomy" id="408172"/>
    <lineage>
        <taxon>unclassified sequences</taxon>
        <taxon>metagenomes</taxon>
        <taxon>ecological metagenomes</taxon>
    </lineage>
</organism>
<keyword evidence="8" id="KW-0456">Lyase</keyword>
<dbReference type="HAMAP" id="MF_00664">
    <property type="entry name" value="PS_decarb_PSD_A"/>
    <property type="match status" value="1"/>
</dbReference>
<evidence type="ECO:0008006" key="13">
    <source>
        <dbReference type="Google" id="ProtNLM"/>
    </source>
</evidence>
<keyword evidence="10" id="KW-0670">Pyruvate</keyword>
<gene>
    <name evidence="12" type="ORF">METZ01_LOCUS238514</name>
</gene>
<dbReference type="GO" id="GO:0008654">
    <property type="term" value="P:phospholipid biosynthetic process"/>
    <property type="evidence" value="ECO:0007669"/>
    <property type="project" value="UniProtKB-KW"/>
</dbReference>
<dbReference type="AlphaFoldDB" id="A0A382HED9"/>
<keyword evidence="3" id="KW-0210">Decarboxylase</keyword>
<evidence type="ECO:0000256" key="4">
    <source>
        <dbReference type="ARBA" id="ARBA00023098"/>
    </source>
</evidence>
<keyword evidence="5 11" id="KW-0472">Membrane</keyword>
<protein>
    <recommendedName>
        <fullName evidence="13">Phosphatidylserine decarboxylase</fullName>
    </recommendedName>
</protein>
<keyword evidence="7" id="KW-0594">Phospholipid biosynthesis</keyword>
<proteinExistence type="inferred from homology"/>
<evidence type="ECO:0000256" key="1">
    <source>
        <dbReference type="ARBA" id="ARBA00022475"/>
    </source>
</evidence>
<feature type="transmembrane region" description="Helical" evidence="11">
    <location>
        <begin position="12"/>
        <end position="45"/>
    </location>
</feature>
<dbReference type="Pfam" id="PF02666">
    <property type="entry name" value="PS_Dcarbxylase"/>
    <property type="match status" value="1"/>
</dbReference>
<reference evidence="12" key="1">
    <citation type="submission" date="2018-05" db="EMBL/GenBank/DDBJ databases">
        <authorList>
            <person name="Lanie J.A."/>
            <person name="Ng W.-L."/>
            <person name="Kazmierczak K.M."/>
            <person name="Andrzejewski T.M."/>
            <person name="Davidsen T.M."/>
            <person name="Wayne K.J."/>
            <person name="Tettelin H."/>
            <person name="Glass J.I."/>
            <person name="Rusch D."/>
            <person name="Podicherti R."/>
            <person name="Tsui H.-C.T."/>
            <person name="Winkler M.E."/>
        </authorList>
    </citation>
    <scope>NUCLEOTIDE SEQUENCE</scope>
</reference>
<keyword evidence="6" id="KW-0865">Zymogen</keyword>
<keyword evidence="1" id="KW-1003">Cell membrane</keyword>
<dbReference type="InterPro" id="IPR003817">
    <property type="entry name" value="PS_Dcarbxylase"/>
</dbReference>
<keyword evidence="4" id="KW-0443">Lipid metabolism</keyword>
<evidence type="ECO:0000256" key="2">
    <source>
        <dbReference type="ARBA" id="ARBA00022516"/>
    </source>
</evidence>
<dbReference type="NCBIfam" id="NF003685">
    <property type="entry name" value="PRK05305.2-5"/>
    <property type="match status" value="1"/>
</dbReference>
<evidence type="ECO:0000256" key="6">
    <source>
        <dbReference type="ARBA" id="ARBA00023145"/>
    </source>
</evidence>
<dbReference type="NCBIfam" id="NF003678">
    <property type="entry name" value="PRK05305.1-2"/>
    <property type="match status" value="1"/>
</dbReference>
<evidence type="ECO:0000256" key="8">
    <source>
        <dbReference type="ARBA" id="ARBA00023239"/>
    </source>
</evidence>
<accession>A0A382HED9</accession>
<keyword evidence="11" id="KW-1133">Transmembrane helix</keyword>
<evidence type="ECO:0000313" key="12">
    <source>
        <dbReference type="EMBL" id="SVB85660.1"/>
    </source>
</evidence>
<dbReference type="EMBL" id="UINC01060787">
    <property type="protein sequence ID" value="SVB85660.1"/>
    <property type="molecule type" value="Genomic_DNA"/>
</dbReference>
<keyword evidence="11" id="KW-0812">Transmembrane</keyword>
<dbReference type="PANTHER" id="PTHR35809:SF1">
    <property type="entry name" value="ARCHAETIDYLSERINE DECARBOXYLASE PROENZYME-RELATED"/>
    <property type="match status" value="1"/>
</dbReference>
<keyword evidence="2" id="KW-0444">Lipid biosynthesis</keyword>